<evidence type="ECO:0000313" key="1">
    <source>
        <dbReference type="EMBL" id="MBB3326565.1"/>
    </source>
</evidence>
<evidence type="ECO:0000313" key="2">
    <source>
        <dbReference type="Proteomes" id="UP000565572"/>
    </source>
</evidence>
<comment type="caution">
    <text evidence="1">The sequence shown here is derived from an EMBL/GenBank/DDBJ whole genome shotgun (WGS) entry which is preliminary data.</text>
</comment>
<gene>
    <name evidence="1" type="ORF">FHX39_001509</name>
</gene>
<reference evidence="1 2" key="1">
    <citation type="submission" date="2020-08" db="EMBL/GenBank/DDBJ databases">
        <title>Sequencing the genomes of 1000 actinobacteria strains.</title>
        <authorList>
            <person name="Klenk H.-P."/>
        </authorList>
    </citation>
    <scope>NUCLEOTIDE SEQUENCE [LARGE SCALE GENOMIC DNA]</scope>
    <source>
        <strain evidence="1 2">DSM 11053</strain>
    </source>
</reference>
<sequence length="44" mass="5164">MSEEWNDLRPAEMTEWMCLHFCWQLDTSLQAALALLSKYISDEG</sequence>
<dbReference type="AlphaFoldDB" id="A0A7W5JUH5"/>
<keyword evidence="2" id="KW-1185">Reference proteome</keyword>
<proteinExistence type="predicted"/>
<protein>
    <submittedName>
        <fullName evidence="1">Uncharacterized protein</fullName>
    </submittedName>
</protein>
<dbReference type="RefSeq" id="WP_269778510.1">
    <property type="nucleotide sequence ID" value="NZ_JACHZG010000001.1"/>
</dbReference>
<accession>A0A7W5JUH5</accession>
<dbReference type="EMBL" id="JACHZG010000001">
    <property type="protein sequence ID" value="MBB3326565.1"/>
    <property type="molecule type" value="Genomic_DNA"/>
</dbReference>
<dbReference type="Proteomes" id="UP000565572">
    <property type="component" value="Unassembled WGS sequence"/>
</dbReference>
<name>A0A7W5JUH5_9ACTN</name>
<organism evidence="1 2">
    <name type="scientific">Microlunatus antarcticus</name>
    <dbReference type="NCBI Taxonomy" id="53388"/>
    <lineage>
        <taxon>Bacteria</taxon>
        <taxon>Bacillati</taxon>
        <taxon>Actinomycetota</taxon>
        <taxon>Actinomycetes</taxon>
        <taxon>Propionibacteriales</taxon>
        <taxon>Propionibacteriaceae</taxon>
        <taxon>Microlunatus</taxon>
    </lineage>
</organism>